<dbReference type="InterPro" id="IPR001041">
    <property type="entry name" value="2Fe-2S_ferredoxin-type"/>
</dbReference>
<evidence type="ECO:0000256" key="1">
    <source>
        <dbReference type="ARBA" id="ARBA00001974"/>
    </source>
</evidence>
<dbReference type="GO" id="GO:0051537">
    <property type="term" value="F:2 iron, 2 sulfur cluster binding"/>
    <property type="evidence" value="ECO:0007669"/>
    <property type="project" value="UniProtKB-KW"/>
</dbReference>
<evidence type="ECO:0000256" key="2">
    <source>
        <dbReference type="ARBA" id="ARBA00022714"/>
    </source>
</evidence>
<dbReference type="Pfam" id="PF00970">
    <property type="entry name" value="FAD_binding_6"/>
    <property type="match status" value="1"/>
</dbReference>
<keyword evidence="7" id="KW-1185">Reference proteome</keyword>
<proteinExistence type="predicted"/>
<accession>A0A6C1AZT7</accession>
<evidence type="ECO:0000259" key="4">
    <source>
        <dbReference type="PROSITE" id="PS51085"/>
    </source>
</evidence>
<dbReference type="KEGG" id="azq:G3580_04055"/>
<gene>
    <name evidence="6" type="ORF">G3580_04055</name>
</gene>
<comment type="cofactor">
    <cofactor evidence="3">
        <name>[2Fe-2S] cluster</name>
        <dbReference type="ChEBI" id="CHEBI:190135"/>
    </cofactor>
</comment>
<dbReference type="RefSeq" id="WP_173764051.1">
    <property type="nucleotide sequence ID" value="NZ_CP048836.1"/>
</dbReference>
<dbReference type="SUPFAM" id="SSF52343">
    <property type="entry name" value="Ferredoxin reductase-like, C-terminal NADP-linked domain"/>
    <property type="match status" value="1"/>
</dbReference>
<dbReference type="AlphaFoldDB" id="A0A6C1AZT7"/>
<dbReference type="PRINTS" id="PR00371">
    <property type="entry name" value="FPNCR"/>
</dbReference>
<dbReference type="Gene3D" id="2.40.30.10">
    <property type="entry name" value="Translation factors"/>
    <property type="match status" value="1"/>
</dbReference>
<evidence type="ECO:0000256" key="3">
    <source>
        <dbReference type="ARBA" id="ARBA00034078"/>
    </source>
</evidence>
<dbReference type="InterPro" id="IPR006058">
    <property type="entry name" value="2Fe2S_fd_BS"/>
</dbReference>
<evidence type="ECO:0000259" key="5">
    <source>
        <dbReference type="PROSITE" id="PS51384"/>
    </source>
</evidence>
<dbReference type="GO" id="GO:0016491">
    <property type="term" value="F:oxidoreductase activity"/>
    <property type="evidence" value="ECO:0007669"/>
    <property type="project" value="InterPro"/>
</dbReference>
<dbReference type="InterPro" id="IPR017927">
    <property type="entry name" value="FAD-bd_FR_type"/>
</dbReference>
<dbReference type="PANTHER" id="PTHR47354">
    <property type="entry name" value="NADH OXIDOREDUCTASE HCR"/>
    <property type="match status" value="1"/>
</dbReference>
<dbReference type="Pfam" id="PF00175">
    <property type="entry name" value="NAD_binding_1"/>
    <property type="match status" value="1"/>
</dbReference>
<dbReference type="InterPro" id="IPR050415">
    <property type="entry name" value="MRET"/>
</dbReference>
<keyword evidence="2" id="KW-0411">Iron-sulfur</keyword>
<dbReference type="InterPro" id="IPR017938">
    <property type="entry name" value="Riboflavin_synthase-like_b-brl"/>
</dbReference>
<dbReference type="InterPro" id="IPR012675">
    <property type="entry name" value="Beta-grasp_dom_sf"/>
</dbReference>
<comment type="cofactor">
    <cofactor evidence="1">
        <name>FAD</name>
        <dbReference type="ChEBI" id="CHEBI:57692"/>
    </cofactor>
</comment>
<feature type="domain" description="FAD-binding FR-type" evidence="5">
    <location>
        <begin position="100"/>
        <end position="200"/>
    </location>
</feature>
<dbReference type="CDD" id="cd00207">
    <property type="entry name" value="fer2"/>
    <property type="match status" value="1"/>
</dbReference>
<keyword evidence="2" id="KW-0001">2Fe-2S</keyword>
<dbReference type="CDD" id="cd06189">
    <property type="entry name" value="flavin_oxioreductase"/>
    <property type="match status" value="1"/>
</dbReference>
<feature type="domain" description="2Fe-2S ferredoxin-type" evidence="4">
    <location>
        <begin position="3"/>
        <end position="93"/>
    </location>
</feature>
<dbReference type="InterPro" id="IPR008333">
    <property type="entry name" value="Cbr1-like_FAD-bd_dom"/>
</dbReference>
<dbReference type="PROSITE" id="PS51384">
    <property type="entry name" value="FAD_FR"/>
    <property type="match status" value="1"/>
</dbReference>
<dbReference type="InterPro" id="IPR039261">
    <property type="entry name" value="FNR_nucleotide-bd"/>
</dbReference>
<dbReference type="PRINTS" id="PR00410">
    <property type="entry name" value="PHEHYDRXLASE"/>
</dbReference>
<name>A0A6C1AZT7_9RHOO</name>
<evidence type="ECO:0000313" key="6">
    <source>
        <dbReference type="EMBL" id="QID16881.1"/>
    </source>
</evidence>
<dbReference type="SUPFAM" id="SSF54292">
    <property type="entry name" value="2Fe-2S ferredoxin-like"/>
    <property type="match status" value="1"/>
</dbReference>
<dbReference type="InterPro" id="IPR001433">
    <property type="entry name" value="OxRdtase_FAD/NAD-bd"/>
</dbReference>
<dbReference type="SUPFAM" id="SSF63380">
    <property type="entry name" value="Riboflavin synthase domain-like"/>
    <property type="match status" value="1"/>
</dbReference>
<dbReference type="InterPro" id="IPR036010">
    <property type="entry name" value="2Fe-2S_ferredoxin-like_sf"/>
</dbReference>
<dbReference type="Proteomes" id="UP000501991">
    <property type="component" value="Chromosome"/>
</dbReference>
<dbReference type="Gene3D" id="3.40.50.80">
    <property type="entry name" value="Nucleotide-binding domain of ferredoxin-NADP reductase (FNR) module"/>
    <property type="match status" value="1"/>
</dbReference>
<dbReference type="Gene3D" id="3.10.20.30">
    <property type="match status" value="1"/>
</dbReference>
<dbReference type="PROSITE" id="PS00197">
    <property type="entry name" value="2FE2S_FER_1"/>
    <property type="match status" value="1"/>
</dbReference>
<sequence>MSFKLTIQPGDHHIDVAEHQTIVEAAIEAGLMLPYSCRDGVCGACKGKVLRGSVNYGKHAPDTLTDADKAEGLALFCCATAKEDLEIEVRNVTRVDDIPIKKLPCRVQEMIHAAPDVMILKLKLPATEPFAFRAGQYIDFLLPGDRRRSFSIANAPEGADHIELHVRHVPGGLFTDQVFTTMKVRDILRFEGPLGSFFLREDSDAPIVLLAGGTGFAPIKGVIEHAIARGITRPMTLYWGARDRAGLYQADLAEQWAQTHDWFKFVPVLSDMTSEDDWQGRTGLVHEAVMADLPDLSGHQVYACGAPGMIEASMADFADRCGLPEDQYFADSFTFSADSQP</sequence>
<reference evidence="6 7" key="1">
    <citation type="submission" date="2020-02" db="EMBL/GenBank/DDBJ databases">
        <title>Nitrogenibacter mangrovi gen. nov., sp. nov. isolated from mangrove sediment, a denitrifying betaproteobacterium.</title>
        <authorList>
            <person name="Liao H."/>
            <person name="Tian Y."/>
        </authorList>
    </citation>
    <scope>NUCLEOTIDE SEQUENCE [LARGE SCALE GENOMIC DNA]</scope>
    <source>
        <strain evidence="6 7">M9-3-2</strain>
    </source>
</reference>
<dbReference type="PANTHER" id="PTHR47354:SF5">
    <property type="entry name" value="PROTEIN RFBI"/>
    <property type="match status" value="1"/>
</dbReference>
<protein>
    <submittedName>
        <fullName evidence="6">CDP-6-deoxy-delta-3,4-glucoseen reductase</fullName>
    </submittedName>
</protein>
<dbReference type="InterPro" id="IPR001709">
    <property type="entry name" value="Flavoprot_Pyr_Nucl_cyt_Rdtase"/>
</dbReference>
<dbReference type="Pfam" id="PF00111">
    <property type="entry name" value="Fer2"/>
    <property type="match status" value="1"/>
</dbReference>
<keyword evidence="2" id="KW-0479">Metal-binding</keyword>
<evidence type="ECO:0000313" key="7">
    <source>
        <dbReference type="Proteomes" id="UP000501991"/>
    </source>
</evidence>
<organism evidence="6 7">
    <name type="scientific">Nitrogeniibacter mangrovi</name>
    <dbReference type="NCBI Taxonomy" id="2016596"/>
    <lineage>
        <taxon>Bacteria</taxon>
        <taxon>Pseudomonadati</taxon>
        <taxon>Pseudomonadota</taxon>
        <taxon>Betaproteobacteria</taxon>
        <taxon>Rhodocyclales</taxon>
        <taxon>Zoogloeaceae</taxon>
        <taxon>Nitrogeniibacter</taxon>
    </lineage>
</organism>
<dbReference type="PROSITE" id="PS51085">
    <property type="entry name" value="2FE2S_FER_2"/>
    <property type="match status" value="1"/>
</dbReference>
<keyword evidence="2" id="KW-0408">Iron</keyword>
<dbReference type="EMBL" id="CP048836">
    <property type="protein sequence ID" value="QID16881.1"/>
    <property type="molecule type" value="Genomic_DNA"/>
</dbReference>